<dbReference type="PANTHER" id="PTHR33048">
    <property type="entry name" value="PTH11-LIKE INTEGRAL MEMBRANE PROTEIN (AFU_ORTHOLOGUE AFUA_5G11245)"/>
    <property type="match status" value="1"/>
</dbReference>
<feature type="transmembrane region" description="Helical" evidence="6">
    <location>
        <begin position="100"/>
        <end position="121"/>
    </location>
</feature>
<keyword evidence="3 6" id="KW-1133">Transmembrane helix</keyword>
<feature type="transmembrane region" description="Helical" evidence="6">
    <location>
        <begin position="12"/>
        <end position="31"/>
    </location>
</feature>
<feature type="transmembrane region" description="Helical" evidence="6">
    <location>
        <begin position="133"/>
        <end position="160"/>
    </location>
</feature>
<accession>A0A7C8M841</accession>
<dbReference type="InterPro" id="IPR049326">
    <property type="entry name" value="Rhodopsin_dom_fungi"/>
</dbReference>
<feature type="transmembrane region" description="Helical" evidence="6">
    <location>
        <begin position="216"/>
        <end position="238"/>
    </location>
</feature>
<comment type="subcellular location">
    <subcellularLocation>
        <location evidence="1">Membrane</location>
        <topology evidence="1">Multi-pass membrane protein</topology>
    </subcellularLocation>
</comment>
<dbReference type="Proteomes" id="UP000481861">
    <property type="component" value="Unassembled WGS sequence"/>
</dbReference>
<reference evidence="8 9" key="1">
    <citation type="submission" date="2020-01" db="EMBL/GenBank/DDBJ databases">
        <authorList>
            <consortium name="DOE Joint Genome Institute"/>
            <person name="Haridas S."/>
            <person name="Albert R."/>
            <person name="Binder M."/>
            <person name="Bloem J."/>
            <person name="Labutti K."/>
            <person name="Salamov A."/>
            <person name="Andreopoulos B."/>
            <person name="Baker S.E."/>
            <person name="Barry K."/>
            <person name="Bills G."/>
            <person name="Bluhm B.H."/>
            <person name="Cannon C."/>
            <person name="Castanera R."/>
            <person name="Culley D.E."/>
            <person name="Daum C."/>
            <person name="Ezra D."/>
            <person name="Gonzalez J.B."/>
            <person name="Henrissat B."/>
            <person name="Kuo A."/>
            <person name="Liang C."/>
            <person name="Lipzen A."/>
            <person name="Lutzoni F."/>
            <person name="Magnuson J."/>
            <person name="Mondo S."/>
            <person name="Nolan M."/>
            <person name="Ohm R."/>
            <person name="Pangilinan J."/>
            <person name="Park H.-J.H."/>
            <person name="Ramirez L."/>
            <person name="Alfaro M."/>
            <person name="Sun H."/>
            <person name="Tritt A."/>
            <person name="Yoshinaga Y."/>
            <person name="Zwiers L.-H.L."/>
            <person name="Turgeon B.G."/>
            <person name="Goodwin S.B."/>
            <person name="Spatafora J.W."/>
            <person name="Crous P.W."/>
            <person name="Grigoriev I.V."/>
        </authorList>
    </citation>
    <scope>NUCLEOTIDE SEQUENCE [LARGE SCALE GENOMIC DNA]</scope>
    <source>
        <strain evidence="8 9">CBS 611.86</strain>
    </source>
</reference>
<evidence type="ECO:0000256" key="3">
    <source>
        <dbReference type="ARBA" id="ARBA00022989"/>
    </source>
</evidence>
<keyword evidence="4 6" id="KW-0472">Membrane</keyword>
<evidence type="ECO:0000259" key="7">
    <source>
        <dbReference type="Pfam" id="PF20684"/>
    </source>
</evidence>
<evidence type="ECO:0000256" key="5">
    <source>
        <dbReference type="ARBA" id="ARBA00038359"/>
    </source>
</evidence>
<dbReference type="InterPro" id="IPR052337">
    <property type="entry name" value="SAT4-like"/>
</dbReference>
<comment type="caution">
    <text evidence="8">The sequence shown here is derived from an EMBL/GenBank/DDBJ whole genome shotgun (WGS) entry which is preliminary data.</text>
</comment>
<dbReference type="OrthoDB" id="5393606at2759"/>
<protein>
    <recommendedName>
        <fullName evidence="7">Rhodopsin domain-containing protein</fullName>
    </recommendedName>
</protein>
<comment type="similarity">
    <text evidence="5">Belongs to the SAT4 family.</text>
</comment>
<feature type="transmembrane region" description="Helical" evidence="6">
    <location>
        <begin position="250"/>
        <end position="270"/>
    </location>
</feature>
<evidence type="ECO:0000313" key="9">
    <source>
        <dbReference type="Proteomes" id="UP000481861"/>
    </source>
</evidence>
<organism evidence="8 9">
    <name type="scientific">Massariosphaeria phaeospora</name>
    <dbReference type="NCBI Taxonomy" id="100035"/>
    <lineage>
        <taxon>Eukaryota</taxon>
        <taxon>Fungi</taxon>
        <taxon>Dikarya</taxon>
        <taxon>Ascomycota</taxon>
        <taxon>Pezizomycotina</taxon>
        <taxon>Dothideomycetes</taxon>
        <taxon>Pleosporomycetidae</taxon>
        <taxon>Pleosporales</taxon>
        <taxon>Pleosporales incertae sedis</taxon>
        <taxon>Massariosphaeria</taxon>
    </lineage>
</organism>
<feature type="domain" description="Rhodopsin" evidence="7">
    <location>
        <begin position="28"/>
        <end position="275"/>
    </location>
</feature>
<evidence type="ECO:0000256" key="2">
    <source>
        <dbReference type="ARBA" id="ARBA00022692"/>
    </source>
</evidence>
<keyword evidence="2 6" id="KW-0812">Transmembrane</keyword>
<sequence length="367" mass="40338">MVFWAERDAVLFVGIFFPIGGLLAVGLRFLGRMNRRKKSLNLGTDDWLILPAFVLMTACSAIFIAGFATDTIGSHRPWFDIPSLLMNKEPQQVLLEKFEFAFNILQILALGLTKLSICFFYRRIFRGKRFNIMSWTVIGLVVAWMVTFLILLTAGCGTNVSAWWGSLLDLTTKCANQFSVLLGLAVVDVAVDLMIMILPLPWILRLQLPRRQKFGVLAIFLVGSLAIGCGIARLYFFIMALAPTSVVSNLMFWGMVETGVAVIAACLPTIRPALKIISGAKPMQSLRSFTHRLLGSNLNSLFSSHKDTMQRTDSTATIARSQGSGVEDTAADGFEMDRVGSGAGGKGGHAQLGRIYVDSEYKVEHAV</sequence>
<feature type="transmembrane region" description="Helical" evidence="6">
    <location>
        <begin position="180"/>
        <end position="204"/>
    </location>
</feature>
<evidence type="ECO:0000256" key="1">
    <source>
        <dbReference type="ARBA" id="ARBA00004141"/>
    </source>
</evidence>
<evidence type="ECO:0000256" key="4">
    <source>
        <dbReference type="ARBA" id="ARBA00023136"/>
    </source>
</evidence>
<dbReference type="EMBL" id="JAADJZ010000007">
    <property type="protein sequence ID" value="KAF2873320.1"/>
    <property type="molecule type" value="Genomic_DNA"/>
</dbReference>
<dbReference type="PANTHER" id="PTHR33048:SF157">
    <property type="entry name" value="INTEGRAL MEMBRANE PROTEIN"/>
    <property type="match status" value="1"/>
</dbReference>
<dbReference type="AlphaFoldDB" id="A0A7C8M841"/>
<dbReference type="GO" id="GO:0016020">
    <property type="term" value="C:membrane"/>
    <property type="evidence" value="ECO:0007669"/>
    <property type="project" value="UniProtKB-SubCell"/>
</dbReference>
<evidence type="ECO:0000256" key="6">
    <source>
        <dbReference type="SAM" id="Phobius"/>
    </source>
</evidence>
<dbReference type="Pfam" id="PF20684">
    <property type="entry name" value="Fung_rhodopsin"/>
    <property type="match status" value="1"/>
</dbReference>
<feature type="transmembrane region" description="Helical" evidence="6">
    <location>
        <begin position="47"/>
        <end position="68"/>
    </location>
</feature>
<proteinExistence type="inferred from homology"/>
<name>A0A7C8M841_9PLEO</name>
<evidence type="ECO:0000313" key="8">
    <source>
        <dbReference type="EMBL" id="KAF2873320.1"/>
    </source>
</evidence>
<keyword evidence="9" id="KW-1185">Reference proteome</keyword>
<gene>
    <name evidence="8" type="ORF">BDV95DRAFT_604828</name>
</gene>